<accession>A0A9P7FPL7</accession>
<dbReference type="EMBL" id="JABCKI010000683">
    <property type="protein sequence ID" value="KAG5649828.1"/>
    <property type="molecule type" value="Genomic_DNA"/>
</dbReference>
<gene>
    <name evidence="3" type="ORF">H0H81_000497</name>
    <name evidence="4" type="ORF">H0H81_001838</name>
    <name evidence="2" type="ORF">H0H81_008345</name>
    <name evidence="1" type="ORF">H0H81_010525</name>
</gene>
<reference evidence="1" key="1">
    <citation type="submission" date="2021-02" db="EMBL/GenBank/DDBJ databases">
        <authorList>
            <person name="Nieuwenhuis M."/>
            <person name="Van De Peppel L.J.J."/>
        </authorList>
    </citation>
    <scope>NUCLEOTIDE SEQUENCE</scope>
    <source>
        <strain evidence="1">D49</strain>
    </source>
</reference>
<reference evidence="1" key="2">
    <citation type="submission" date="2021-10" db="EMBL/GenBank/DDBJ databases">
        <title>Phylogenomics reveals ancestral predisposition of the termite-cultivated fungus Termitomyces towards a domesticated lifestyle.</title>
        <authorList>
            <person name="Auxier B."/>
            <person name="Grum-Grzhimaylo A."/>
            <person name="Cardenas M.E."/>
            <person name="Lodge J.D."/>
            <person name="Laessoe T."/>
            <person name="Pedersen O."/>
            <person name="Smith M.E."/>
            <person name="Kuyper T.W."/>
            <person name="Franco-Molano E.A."/>
            <person name="Baroni T.J."/>
            <person name="Aanen D.K."/>
        </authorList>
    </citation>
    <scope>NUCLEOTIDE SEQUENCE</scope>
    <source>
        <strain evidence="1">D49</strain>
    </source>
</reference>
<dbReference type="EMBL" id="JABCKI010009043">
    <property type="protein sequence ID" value="KAG5633145.1"/>
    <property type="molecule type" value="Genomic_DNA"/>
</dbReference>
<protein>
    <submittedName>
        <fullName evidence="1">Uncharacterized protein</fullName>
    </submittedName>
</protein>
<keyword evidence="5" id="KW-1185">Reference proteome</keyword>
<organism evidence="1 5">
    <name type="scientific">Sphagnurus paluster</name>
    <dbReference type="NCBI Taxonomy" id="117069"/>
    <lineage>
        <taxon>Eukaryota</taxon>
        <taxon>Fungi</taxon>
        <taxon>Dikarya</taxon>
        <taxon>Basidiomycota</taxon>
        <taxon>Agaricomycotina</taxon>
        <taxon>Agaricomycetes</taxon>
        <taxon>Agaricomycetidae</taxon>
        <taxon>Agaricales</taxon>
        <taxon>Tricholomatineae</taxon>
        <taxon>Lyophyllaceae</taxon>
        <taxon>Sphagnurus</taxon>
    </lineage>
</organism>
<dbReference type="AlphaFoldDB" id="A0A9P7FPL7"/>
<dbReference type="Proteomes" id="UP000717328">
    <property type="component" value="Unassembled WGS sequence"/>
</dbReference>
<dbReference type="EMBL" id="JABCKI010008015">
    <property type="protein sequence ID" value="KAG5633376.1"/>
    <property type="molecule type" value="Genomic_DNA"/>
</dbReference>
<evidence type="ECO:0000313" key="5">
    <source>
        <dbReference type="Proteomes" id="UP000717328"/>
    </source>
</evidence>
<feature type="non-terminal residue" evidence="1">
    <location>
        <position position="59"/>
    </location>
</feature>
<name>A0A9P7FPL7_9AGAR</name>
<evidence type="ECO:0000313" key="1">
    <source>
        <dbReference type="EMBL" id="KAG5633145.1"/>
    </source>
</evidence>
<evidence type="ECO:0000313" key="4">
    <source>
        <dbReference type="EMBL" id="KAG5649828.1"/>
    </source>
</evidence>
<sequence>MTKAKPTKAPPGPPAALVSRIEHLAALLKLALDRENCFTVDKVTEGVDGGLVAAGDDED</sequence>
<evidence type="ECO:0000313" key="2">
    <source>
        <dbReference type="EMBL" id="KAG5633376.1"/>
    </source>
</evidence>
<dbReference type="EMBL" id="JABCKI010005767">
    <property type="protein sequence ID" value="KAG5638363.1"/>
    <property type="molecule type" value="Genomic_DNA"/>
</dbReference>
<comment type="caution">
    <text evidence="1">The sequence shown here is derived from an EMBL/GenBank/DDBJ whole genome shotgun (WGS) entry which is preliminary data.</text>
</comment>
<evidence type="ECO:0000313" key="3">
    <source>
        <dbReference type="EMBL" id="KAG5638363.1"/>
    </source>
</evidence>
<proteinExistence type="predicted"/>